<accession>A0A8H3A151</accession>
<dbReference type="GO" id="GO:0000398">
    <property type="term" value="P:mRNA splicing, via spliceosome"/>
    <property type="evidence" value="ECO:0007669"/>
    <property type="project" value="TreeGrafter"/>
</dbReference>
<feature type="compositionally biased region" description="Low complexity" evidence="2">
    <location>
        <begin position="332"/>
        <end position="347"/>
    </location>
</feature>
<organism evidence="5 6">
    <name type="scientific">Rhizoctonia solani</name>
    <dbReference type="NCBI Taxonomy" id="456999"/>
    <lineage>
        <taxon>Eukaryota</taxon>
        <taxon>Fungi</taxon>
        <taxon>Dikarya</taxon>
        <taxon>Basidiomycota</taxon>
        <taxon>Agaricomycotina</taxon>
        <taxon>Agaricomycetes</taxon>
        <taxon>Cantharellales</taxon>
        <taxon>Ceratobasidiaceae</taxon>
        <taxon>Rhizoctonia</taxon>
    </lineage>
</organism>
<feature type="compositionally biased region" description="Low complexity" evidence="2">
    <location>
        <begin position="286"/>
        <end position="296"/>
    </location>
</feature>
<dbReference type="Proteomes" id="UP000663843">
    <property type="component" value="Unassembled WGS sequence"/>
</dbReference>
<evidence type="ECO:0000313" key="5">
    <source>
        <dbReference type="EMBL" id="CAE6353119.1"/>
    </source>
</evidence>
<dbReference type="Pfam" id="PF04677">
    <property type="entry name" value="CwfJ_C_1"/>
    <property type="match status" value="1"/>
</dbReference>
<feature type="domain" description="Cwf19-like C-terminal" evidence="4">
    <location>
        <begin position="615"/>
        <end position="741"/>
    </location>
</feature>
<dbReference type="InterPro" id="IPR006768">
    <property type="entry name" value="Cwf19-like_C_dom-1"/>
</dbReference>
<protein>
    <recommendedName>
        <fullName evidence="7">Pre-mRNA-splicing factor cwf19</fullName>
    </recommendedName>
</protein>
<feature type="compositionally biased region" description="Basic and acidic residues" evidence="2">
    <location>
        <begin position="1"/>
        <end position="22"/>
    </location>
</feature>
<gene>
    <name evidence="5" type="ORF">RDB_LOCUS8027</name>
</gene>
<dbReference type="AlphaFoldDB" id="A0A8H3A151"/>
<evidence type="ECO:0000256" key="1">
    <source>
        <dbReference type="ARBA" id="ARBA00006795"/>
    </source>
</evidence>
<proteinExistence type="inferred from homology"/>
<feature type="compositionally biased region" description="Basic and acidic residues" evidence="2">
    <location>
        <begin position="198"/>
        <end position="218"/>
    </location>
</feature>
<dbReference type="InterPro" id="IPR036265">
    <property type="entry name" value="HIT-like_sf"/>
</dbReference>
<feature type="domain" description="Cwf19-like protein C-terminal" evidence="3">
    <location>
        <begin position="767"/>
        <end position="882"/>
    </location>
</feature>
<sequence>MDSATTEKHKFRYRADSGDDHKSKKRRKDKEHRKDGDREHRKDRDRKDKVQKEDKHRKHKSKYKEHGINVVDNDSGEDMWVEKNVEGEGSAAVVSGIPTAESLGLTSNPSHVPDGAKEPPSNAQTTQTKLQRDEWMLLDPSTPTVPIGTPSRPPDRAVLQTADEMTDGFGEEVRNMRTSGGGVDFFSSLGTEHRKRPPPKDLNEKPKISAREINRGEPEPESATNKGPPTPGAPGSQWRMLKLKRTYQEAEDDGRPLEDVIRDRWDTWEHWEAALAERKWLDERAPSQSQSQRPGPQRGGGGGGERYMFSTPTTDLSRSSSRNSFRKPRESTPTTPGAGPGTGANATQAFKGRVDALKGTPKPTLGEVKSGLQSAGSSTPIPTVLAPNLPPTQGKKKRGLSPSELNKLQAKVLRAKLMGGEDAERLQAEYDEAVRVASGGGDGSDDDEEETRVEAVPTMDGQGRLYDIGTGKGDQGPPVLPGNRRKKQDNFETRDAKTGELLRINADDDTHTLADLLREERLGGGASDQKNLDASLAGAIARDGKYEDDLDYVDDNAERLARRKMKSDAMKRQFAIQDYARTQKALASCVYCPGERLARRKMKSDAMKRQFAIQDYARTQKALASCVYCPGNDKDEMAPPRAGVIAMGTRVYLAVTPNEELVPGHCHIVPLQHMLSMLEGDEDVWDEVKNFMKCLMRTFAEEDKGVVFYETVMSLRQQRHTIIECVPVPREQFTELPAYFRVVPVPREQFTELPAYFRESILMSESEWSQHKKLIDFSKRPGGFRRSMVPNLPYFMVQWDYKGEQGYGHVIEGQDMADDPDGHMDEGDKGGGQFPRWFAAEIIGNVLDVEARRWRRPRKEDFRMNDRRVELFKKKFDKYDWTKMLAQSS</sequence>
<evidence type="ECO:0008006" key="7">
    <source>
        <dbReference type="Google" id="ProtNLM"/>
    </source>
</evidence>
<feature type="compositionally biased region" description="Polar residues" evidence="2">
    <location>
        <begin position="310"/>
        <end position="323"/>
    </location>
</feature>
<evidence type="ECO:0000313" key="6">
    <source>
        <dbReference type="Proteomes" id="UP000663843"/>
    </source>
</evidence>
<feature type="region of interest" description="Disordered" evidence="2">
    <location>
        <begin position="279"/>
        <end position="405"/>
    </location>
</feature>
<feature type="region of interest" description="Disordered" evidence="2">
    <location>
        <begin position="430"/>
        <end position="492"/>
    </location>
</feature>
<comment type="similarity">
    <text evidence="1">Belongs to the CWF19 family.</text>
</comment>
<dbReference type="EMBL" id="CAJMWT010000804">
    <property type="protein sequence ID" value="CAE6353119.1"/>
    <property type="molecule type" value="Genomic_DNA"/>
</dbReference>
<evidence type="ECO:0000256" key="2">
    <source>
        <dbReference type="SAM" id="MobiDB-lite"/>
    </source>
</evidence>
<reference evidence="5" key="1">
    <citation type="submission" date="2021-01" db="EMBL/GenBank/DDBJ databases">
        <authorList>
            <person name="Kaushik A."/>
        </authorList>
    </citation>
    <scope>NUCLEOTIDE SEQUENCE</scope>
    <source>
        <strain evidence="5">AG2-2IIIB</strain>
    </source>
</reference>
<feature type="region of interest" description="Disordered" evidence="2">
    <location>
        <begin position="98"/>
        <end position="131"/>
    </location>
</feature>
<dbReference type="PANTHER" id="PTHR12072">
    <property type="entry name" value="CWF19, CELL CYCLE CONTROL PROTEIN"/>
    <property type="match status" value="1"/>
</dbReference>
<dbReference type="Pfam" id="PF04676">
    <property type="entry name" value="CwfJ_C_2"/>
    <property type="match status" value="1"/>
</dbReference>
<dbReference type="SUPFAM" id="SSF54197">
    <property type="entry name" value="HIT-like"/>
    <property type="match status" value="1"/>
</dbReference>
<dbReference type="InterPro" id="IPR006767">
    <property type="entry name" value="Cwf19-like_C_dom-2"/>
</dbReference>
<feature type="compositionally biased region" description="Basic and acidic residues" evidence="2">
    <location>
        <begin position="32"/>
        <end position="54"/>
    </location>
</feature>
<dbReference type="PANTHER" id="PTHR12072:SF5">
    <property type="entry name" value="CWF19-LIKE PROTEIN 2"/>
    <property type="match status" value="1"/>
</dbReference>
<evidence type="ECO:0000259" key="4">
    <source>
        <dbReference type="Pfam" id="PF04677"/>
    </source>
</evidence>
<feature type="region of interest" description="Disordered" evidence="2">
    <location>
        <begin position="1"/>
        <end position="75"/>
    </location>
</feature>
<feature type="compositionally biased region" description="Polar residues" evidence="2">
    <location>
        <begin position="371"/>
        <end position="381"/>
    </location>
</feature>
<name>A0A8H3A151_9AGAM</name>
<evidence type="ECO:0000259" key="3">
    <source>
        <dbReference type="Pfam" id="PF04676"/>
    </source>
</evidence>
<comment type="caution">
    <text evidence="5">The sequence shown here is derived from an EMBL/GenBank/DDBJ whole genome shotgun (WGS) entry which is preliminary data.</text>
</comment>
<dbReference type="GO" id="GO:0071014">
    <property type="term" value="C:post-mRNA release spliceosomal complex"/>
    <property type="evidence" value="ECO:0007669"/>
    <property type="project" value="TreeGrafter"/>
</dbReference>
<feature type="region of interest" description="Disordered" evidence="2">
    <location>
        <begin position="175"/>
        <end position="258"/>
    </location>
</feature>
<dbReference type="InterPro" id="IPR040194">
    <property type="entry name" value="Cwf19-like"/>
</dbReference>